<reference evidence="1" key="1">
    <citation type="submission" date="2020-11" db="EMBL/GenBank/DDBJ databases">
        <authorList>
            <consortium name="DOE Joint Genome Institute"/>
            <person name="Ahrendt S."/>
            <person name="Riley R."/>
            <person name="Andreopoulos W."/>
            <person name="Labutti K."/>
            <person name="Pangilinan J."/>
            <person name="Ruiz-Duenas F.J."/>
            <person name="Barrasa J.M."/>
            <person name="Sanchez-Garcia M."/>
            <person name="Camarero S."/>
            <person name="Miyauchi S."/>
            <person name="Serrano A."/>
            <person name="Linde D."/>
            <person name="Babiker R."/>
            <person name="Drula E."/>
            <person name="Ayuso-Fernandez I."/>
            <person name="Pacheco R."/>
            <person name="Padilla G."/>
            <person name="Ferreira P."/>
            <person name="Barriuso J."/>
            <person name="Kellner H."/>
            <person name="Castanera R."/>
            <person name="Alfaro M."/>
            <person name="Ramirez L."/>
            <person name="Pisabarro A.G."/>
            <person name="Kuo A."/>
            <person name="Tritt A."/>
            <person name="Lipzen A."/>
            <person name="He G."/>
            <person name="Yan M."/>
            <person name="Ng V."/>
            <person name="Cullen D."/>
            <person name="Martin F."/>
            <person name="Rosso M.-N."/>
            <person name="Henrissat B."/>
            <person name="Hibbett D."/>
            <person name="Martinez A.T."/>
            <person name="Grigoriev I.V."/>
        </authorList>
    </citation>
    <scope>NUCLEOTIDE SEQUENCE</scope>
    <source>
        <strain evidence="1">MF-IS2</strain>
    </source>
</reference>
<proteinExistence type="predicted"/>
<organism evidence="1 2">
    <name type="scientific">Macrolepiota fuliginosa MF-IS2</name>
    <dbReference type="NCBI Taxonomy" id="1400762"/>
    <lineage>
        <taxon>Eukaryota</taxon>
        <taxon>Fungi</taxon>
        <taxon>Dikarya</taxon>
        <taxon>Basidiomycota</taxon>
        <taxon>Agaricomycotina</taxon>
        <taxon>Agaricomycetes</taxon>
        <taxon>Agaricomycetidae</taxon>
        <taxon>Agaricales</taxon>
        <taxon>Agaricineae</taxon>
        <taxon>Agaricaceae</taxon>
        <taxon>Macrolepiota</taxon>
    </lineage>
</organism>
<comment type="caution">
    <text evidence="1">The sequence shown here is derived from an EMBL/GenBank/DDBJ whole genome shotgun (WGS) entry which is preliminary data.</text>
</comment>
<dbReference type="AlphaFoldDB" id="A0A9P5X8M3"/>
<gene>
    <name evidence="1" type="ORF">P691DRAFT_673387</name>
</gene>
<dbReference type="OrthoDB" id="6513042at2759"/>
<protein>
    <submittedName>
        <fullName evidence="1">Uncharacterized protein</fullName>
    </submittedName>
</protein>
<dbReference type="Proteomes" id="UP000807342">
    <property type="component" value="Unassembled WGS sequence"/>
</dbReference>
<dbReference type="EMBL" id="MU151241">
    <property type="protein sequence ID" value="KAF9446524.1"/>
    <property type="molecule type" value="Genomic_DNA"/>
</dbReference>
<accession>A0A9P5X8M3</accession>
<sequence>MASSKASLSATNIAIHHHLNCDLYLWNVYNGPTTNSESPQDASEISKAQFHRGEEWEASLLAWLDKSNLLLRVPPTPMEGDILMENILADDRNHFFIAGLRFLPPRDQLAKRFQSFGNQPVNFGLGKPDLVEVVRQGDKVVWKVIDAKASKSVKTAHHAQIYFYTLCLKYILEHAFFECANSAGIWLPPPEGFDFASPDLADIKNIDLNLLSGSLDAFLFRRLPLILQQQRDQVQWHLNPLCKTCKFAFDCEIKTIETGQLGQIPNLSVEDARVLKDLLQLGKSRLQQVPEPLTDIEELHTLVRTDSLLKRIAVNGPSTVKKSRQILAIPRRKRLASMIFSPVTEAARSGQTQVISRLNSTCPSREDIAVILSFIVDPSTASRGLRSFCITTHTEGLPLPQLVTGTGEELVTALANLIRTITKLQADSKYKNLTTQFYVWSTNDRTILQTNIIHAALSSDMSTDDARLCIGALAQGAALLQTAYQPLLLSGALLGFLSKKKRLKKEYQACLARMDLPTTGTVEECRKRVEAAIICLNEEKDNTSRTSQKQRELGQIPRVVVLKKEVERLFALPIPGYWDLPECYTVMLSQAEAGGCPSEEELFRAYRHGTNAELETLFTRHNHAIHAILMNVRERIQHPNGPQLLVNEAKVLSVNFMDLCRNDTLRKLFYMQQFEVLAKLTELWNSRIDGCPDAPVLEFQNTKPGSKGAEHVFRVISGILDASPDRDQPFYDKLLVMDVTPENDMDSTIPVEALFDDLAVSGYVFPLNRYTKPSWEAQPLIVQQRLAVADIKDIKAIGRETIVTLRVWGTWKTQYEPGTQYHLSPRFVDFNTTKILSSLFEIDLQYETNATLDETGVAKDLVQVPYLQLIEEPQLFGRIQAPEQSLKLESDIQKLFRDLDGLGNASAGSLMLKPSQHKAVQRILTNRLSVIWGPPGEPSPYLSRFRRLRCGCVF</sequence>
<evidence type="ECO:0000313" key="2">
    <source>
        <dbReference type="Proteomes" id="UP000807342"/>
    </source>
</evidence>
<keyword evidence="2" id="KW-1185">Reference proteome</keyword>
<name>A0A9P5X8M3_9AGAR</name>
<evidence type="ECO:0000313" key="1">
    <source>
        <dbReference type="EMBL" id="KAF9446524.1"/>
    </source>
</evidence>